<evidence type="ECO:0000313" key="2">
    <source>
        <dbReference type="Proteomes" id="UP000446658"/>
    </source>
</evidence>
<dbReference type="RefSeq" id="WP_230369486.1">
    <property type="nucleotide sequence ID" value="NZ_WLYX01000001.1"/>
</dbReference>
<dbReference type="AlphaFoldDB" id="A0A844GB60"/>
<proteinExistence type="predicted"/>
<accession>A0A844GB60</accession>
<gene>
    <name evidence="1" type="ORF">GKE73_05380</name>
</gene>
<keyword evidence="2" id="KW-1185">Reference proteome</keyword>
<organism evidence="1 2">
    <name type="scientific">Paludibacterium denitrificans</name>
    <dbReference type="NCBI Taxonomy" id="2675226"/>
    <lineage>
        <taxon>Bacteria</taxon>
        <taxon>Pseudomonadati</taxon>
        <taxon>Pseudomonadota</taxon>
        <taxon>Betaproteobacteria</taxon>
        <taxon>Neisseriales</taxon>
        <taxon>Chromobacteriaceae</taxon>
        <taxon>Paludibacterium</taxon>
    </lineage>
</organism>
<protein>
    <submittedName>
        <fullName evidence="1">Uncharacterized protein</fullName>
    </submittedName>
</protein>
<reference evidence="1 2" key="1">
    <citation type="submission" date="2019-11" db="EMBL/GenBank/DDBJ databases">
        <title>Draft genome sequence of Paludibacterium sp. dN18-1.</title>
        <authorList>
            <person name="Im W.-T."/>
        </authorList>
    </citation>
    <scope>NUCLEOTIDE SEQUENCE [LARGE SCALE GENOMIC DNA]</scope>
    <source>
        <strain evidence="2">dN 18-1</strain>
    </source>
</reference>
<sequence length="114" mass="12831">MGQFSHEITSLHMSSDARDCMSIRTMRIDPLPIKARSILNAESRRLRVAVLSGDDIDGACMRLRLHDVFSLLTPWVETIYFPGNTIYGMPNEAVDIDKFAVWADIFVVQAGCIE</sequence>
<name>A0A844GB60_9NEIS</name>
<dbReference type="EMBL" id="WLYX01000001">
    <property type="protein sequence ID" value="MTD32869.1"/>
    <property type="molecule type" value="Genomic_DNA"/>
</dbReference>
<evidence type="ECO:0000313" key="1">
    <source>
        <dbReference type="EMBL" id="MTD32869.1"/>
    </source>
</evidence>
<comment type="caution">
    <text evidence="1">The sequence shown here is derived from an EMBL/GenBank/DDBJ whole genome shotgun (WGS) entry which is preliminary data.</text>
</comment>
<dbReference type="Proteomes" id="UP000446658">
    <property type="component" value="Unassembled WGS sequence"/>
</dbReference>